<dbReference type="EMBL" id="CP012677">
    <property type="protein sequence ID" value="ALE92252.1"/>
    <property type="molecule type" value="Genomic_DNA"/>
</dbReference>
<accession>A0A0M4QY98</accession>
<feature type="transmembrane region" description="Helical" evidence="1">
    <location>
        <begin position="48"/>
        <end position="69"/>
    </location>
</feature>
<keyword evidence="3" id="KW-1185">Reference proteome</keyword>
<reference evidence="3" key="1">
    <citation type="submission" date="2015-09" db="EMBL/GenBank/DDBJ databases">
        <title>Complete genome of Arthrobacter alpinus strain R3.8.</title>
        <authorList>
            <person name="See-Too W.S."/>
            <person name="Chan K.G."/>
        </authorList>
    </citation>
    <scope>NUCLEOTIDE SEQUENCE [LARGE SCALE GENOMIC DNA]</scope>
    <source>
        <strain evidence="3">R3.8</strain>
    </source>
</reference>
<proteinExistence type="predicted"/>
<keyword evidence="1" id="KW-0472">Membrane</keyword>
<feature type="transmembrane region" description="Helical" evidence="1">
    <location>
        <begin position="166"/>
        <end position="186"/>
    </location>
</feature>
<gene>
    <name evidence="2" type="ORF">AOC05_07755</name>
</gene>
<feature type="transmembrane region" description="Helical" evidence="1">
    <location>
        <begin position="121"/>
        <end position="145"/>
    </location>
</feature>
<dbReference type="PATRIC" id="fig|656366.3.peg.1658"/>
<evidence type="ECO:0000256" key="1">
    <source>
        <dbReference type="SAM" id="Phobius"/>
    </source>
</evidence>
<organism evidence="2 3">
    <name type="scientific">Arthrobacter alpinus</name>
    <dbReference type="NCBI Taxonomy" id="656366"/>
    <lineage>
        <taxon>Bacteria</taxon>
        <taxon>Bacillati</taxon>
        <taxon>Actinomycetota</taxon>
        <taxon>Actinomycetes</taxon>
        <taxon>Micrococcales</taxon>
        <taxon>Micrococcaceae</taxon>
        <taxon>Arthrobacter</taxon>
    </lineage>
</organism>
<evidence type="ECO:0000313" key="3">
    <source>
        <dbReference type="Proteomes" id="UP000062833"/>
    </source>
</evidence>
<dbReference type="KEGG" id="aaq:AOC05_07755"/>
<feature type="transmembrane region" description="Helical" evidence="1">
    <location>
        <begin position="90"/>
        <end position="109"/>
    </location>
</feature>
<keyword evidence="1" id="KW-1133">Transmembrane helix</keyword>
<dbReference type="Proteomes" id="UP000062833">
    <property type="component" value="Chromosome"/>
</dbReference>
<dbReference type="AlphaFoldDB" id="A0A0M4QY98"/>
<evidence type="ECO:0000313" key="2">
    <source>
        <dbReference type="EMBL" id="ALE92252.1"/>
    </source>
</evidence>
<keyword evidence="1" id="KW-0812">Transmembrane</keyword>
<sequence length="187" mass="18920">MMGINFAVLLSITVLAGAARLLTAGPLPAKLDAVTLTVAALAPASLIGAWPVDWAPYLALACAALWFLWRVVAPRTAGQGTAGAGRGAAFYRLLFTGAAAWITVSLASSHALGPGGQLGGILLHTIAAVALVFAAAAWLLVTFALPQESAPQDSAPRYSTGGKIHPAVGLHEALVAGVVALCFFALV</sequence>
<protein>
    <submittedName>
        <fullName evidence="2">Uncharacterized protein</fullName>
    </submittedName>
</protein>
<name>A0A0M4QY98_9MICC</name>